<evidence type="ECO:0000313" key="2">
    <source>
        <dbReference type="EMBL" id="SFM43540.1"/>
    </source>
</evidence>
<keyword evidence="1" id="KW-0732">Signal</keyword>
<gene>
    <name evidence="2" type="ORF">SAMN05421863_102851</name>
</gene>
<evidence type="ECO:0000256" key="1">
    <source>
        <dbReference type="SAM" id="SignalP"/>
    </source>
</evidence>
<name>A0A1I4QV00_9PROT</name>
<dbReference type="AlphaFoldDB" id="A0A1I4QV00"/>
<protein>
    <submittedName>
        <fullName evidence="2">Uncharacterized protein</fullName>
    </submittedName>
</protein>
<dbReference type="Proteomes" id="UP000183287">
    <property type="component" value="Unassembled WGS sequence"/>
</dbReference>
<accession>A0A1I4QV00</accession>
<evidence type="ECO:0000313" key="3">
    <source>
        <dbReference type="Proteomes" id="UP000183287"/>
    </source>
</evidence>
<feature type="chain" id="PRO_5010267840" evidence="1">
    <location>
        <begin position="19"/>
        <end position="49"/>
    </location>
</feature>
<reference evidence="3" key="1">
    <citation type="submission" date="2016-10" db="EMBL/GenBank/DDBJ databases">
        <authorList>
            <person name="Varghese N."/>
            <person name="Submissions S."/>
        </authorList>
    </citation>
    <scope>NUCLEOTIDE SEQUENCE [LARGE SCALE GENOMIC DNA]</scope>
    <source>
        <strain evidence="3">Nm44</strain>
    </source>
</reference>
<feature type="signal peptide" evidence="1">
    <location>
        <begin position="1"/>
        <end position="18"/>
    </location>
</feature>
<dbReference type="EMBL" id="FOUB01000028">
    <property type="protein sequence ID" value="SFM43540.1"/>
    <property type="molecule type" value="Genomic_DNA"/>
</dbReference>
<sequence>MHFLALIMMLFLAAACSAEIQSQILKGMEPTTFTIKWKGIMQWKRKSHI</sequence>
<proteinExistence type="predicted"/>
<organism evidence="2 3">
    <name type="scientific">Nitrosomonas communis</name>
    <dbReference type="NCBI Taxonomy" id="44574"/>
    <lineage>
        <taxon>Bacteria</taxon>
        <taxon>Pseudomonadati</taxon>
        <taxon>Pseudomonadota</taxon>
        <taxon>Betaproteobacteria</taxon>
        <taxon>Nitrosomonadales</taxon>
        <taxon>Nitrosomonadaceae</taxon>
        <taxon>Nitrosomonas</taxon>
    </lineage>
</organism>
<keyword evidence="3" id="KW-1185">Reference proteome</keyword>